<keyword evidence="1" id="KW-0472">Membrane</keyword>
<reference evidence="2 3" key="1">
    <citation type="submission" date="2016-10" db="EMBL/GenBank/DDBJ databases">
        <authorList>
            <person name="de Groot N.N."/>
        </authorList>
    </citation>
    <scope>NUCLEOTIDE SEQUENCE [LARGE SCALE GENOMIC DNA]</scope>
    <source>
        <strain evidence="2 3">D15d</strain>
    </source>
</reference>
<dbReference type="RefSeq" id="WP_103953456.1">
    <property type="nucleotide sequence ID" value="NZ_FNUL01000019.1"/>
</dbReference>
<keyword evidence="3" id="KW-1185">Reference proteome</keyword>
<keyword evidence="1" id="KW-0812">Transmembrane</keyword>
<dbReference type="EMBL" id="FNUL01000019">
    <property type="protein sequence ID" value="SEG03985.1"/>
    <property type="molecule type" value="Genomic_DNA"/>
</dbReference>
<dbReference type="AlphaFoldDB" id="A0A1H5WXJ9"/>
<feature type="transmembrane region" description="Helical" evidence="1">
    <location>
        <begin position="6"/>
        <end position="24"/>
    </location>
</feature>
<name>A0A1H5WXJ9_9FIRM</name>
<proteinExistence type="predicted"/>
<evidence type="ECO:0000313" key="3">
    <source>
        <dbReference type="Proteomes" id="UP000236726"/>
    </source>
</evidence>
<organism evidence="2 3">
    <name type="scientific">Lachnospira multipara</name>
    <dbReference type="NCBI Taxonomy" id="28051"/>
    <lineage>
        <taxon>Bacteria</taxon>
        <taxon>Bacillati</taxon>
        <taxon>Bacillota</taxon>
        <taxon>Clostridia</taxon>
        <taxon>Lachnospirales</taxon>
        <taxon>Lachnospiraceae</taxon>
        <taxon>Lachnospira</taxon>
    </lineage>
</organism>
<accession>A0A1H5WXJ9</accession>
<keyword evidence="1" id="KW-1133">Transmembrane helix</keyword>
<feature type="transmembrane region" description="Helical" evidence="1">
    <location>
        <begin position="36"/>
        <end position="55"/>
    </location>
</feature>
<protein>
    <submittedName>
        <fullName evidence="2">Uncharacterized protein</fullName>
    </submittedName>
</protein>
<evidence type="ECO:0000313" key="2">
    <source>
        <dbReference type="EMBL" id="SEG03985.1"/>
    </source>
</evidence>
<dbReference type="Proteomes" id="UP000236726">
    <property type="component" value="Unassembled WGS sequence"/>
</dbReference>
<gene>
    <name evidence="2" type="ORF">SAMN05216537_11927</name>
</gene>
<sequence length="71" mass="8350">MIQSLIFLVFLIIFIIFVFIFTDFKKEFSYLLDQKIGIITILLIVAFFVLNHFVLHISLSDIENLANKILE</sequence>
<evidence type="ECO:0000256" key="1">
    <source>
        <dbReference type="SAM" id="Phobius"/>
    </source>
</evidence>